<dbReference type="OrthoDB" id="9793390at2"/>
<feature type="transmembrane region" description="Helical" evidence="8">
    <location>
        <begin position="266"/>
        <end position="282"/>
    </location>
</feature>
<organism evidence="9 10">
    <name type="scientific">Carboxydothermus pertinax</name>
    <dbReference type="NCBI Taxonomy" id="870242"/>
    <lineage>
        <taxon>Bacteria</taxon>
        <taxon>Bacillati</taxon>
        <taxon>Bacillota</taxon>
        <taxon>Clostridia</taxon>
        <taxon>Thermoanaerobacterales</taxon>
        <taxon>Thermoanaerobacteraceae</taxon>
        <taxon>Carboxydothermus</taxon>
    </lineage>
</organism>
<dbReference type="EMBL" id="BDJK01000013">
    <property type="protein sequence ID" value="GAV22442.1"/>
    <property type="molecule type" value="Genomic_DNA"/>
</dbReference>
<feature type="transmembrane region" description="Helical" evidence="8">
    <location>
        <begin position="209"/>
        <end position="226"/>
    </location>
</feature>
<keyword evidence="4" id="KW-1003">Cell membrane</keyword>
<proteinExistence type="inferred from homology"/>
<dbReference type="InterPro" id="IPR002549">
    <property type="entry name" value="AI-2E-like"/>
</dbReference>
<dbReference type="AlphaFoldDB" id="A0A1L8CU66"/>
<keyword evidence="3" id="KW-0813">Transport</keyword>
<dbReference type="PANTHER" id="PTHR21716">
    <property type="entry name" value="TRANSMEMBRANE PROTEIN"/>
    <property type="match status" value="1"/>
</dbReference>
<name>A0A1L8CU66_9THEO</name>
<evidence type="ECO:0000256" key="7">
    <source>
        <dbReference type="ARBA" id="ARBA00023136"/>
    </source>
</evidence>
<feature type="transmembrane region" description="Helical" evidence="8">
    <location>
        <begin position="59"/>
        <end position="80"/>
    </location>
</feature>
<feature type="transmembrane region" description="Helical" evidence="8">
    <location>
        <begin position="232"/>
        <end position="259"/>
    </location>
</feature>
<evidence type="ECO:0000256" key="5">
    <source>
        <dbReference type="ARBA" id="ARBA00022692"/>
    </source>
</evidence>
<evidence type="ECO:0000256" key="8">
    <source>
        <dbReference type="SAM" id="Phobius"/>
    </source>
</evidence>
<evidence type="ECO:0000256" key="2">
    <source>
        <dbReference type="ARBA" id="ARBA00009773"/>
    </source>
</evidence>
<evidence type="ECO:0000256" key="4">
    <source>
        <dbReference type="ARBA" id="ARBA00022475"/>
    </source>
</evidence>
<comment type="caution">
    <text evidence="9">The sequence shown here is derived from an EMBL/GenBank/DDBJ whole genome shotgun (WGS) entry which is preliminary data.</text>
</comment>
<dbReference type="RefSeq" id="WP_075858927.1">
    <property type="nucleotide sequence ID" value="NZ_BDJK01000013.1"/>
</dbReference>
<evidence type="ECO:0000256" key="6">
    <source>
        <dbReference type="ARBA" id="ARBA00022989"/>
    </source>
</evidence>
<dbReference type="GO" id="GO:0055085">
    <property type="term" value="P:transmembrane transport"/>
    <property type="evidence" value="ECO:0007669"/>
    <property type="project" value="TreeGrafter"/>
</dbReference>
<keyword evidence="10" id="KW-1185">Reference proteome</keyword>
<keyword evidence="7 8" id="KW-0472">Membrane</keyword>
<dbReference type="STRING" id="870242.cpu_09520"/>
<feature type="transmembrane region" description="Helical" evidence="8">
    <location>
        <begin position="7"/>
        <end position="24"/>
    </location>
</feature>
<feature type="transmembrane region" description="Helical" evidence="8">
    <location>
        <begin position="146"/>
        <end position="168"/>
    </location>
</feature>
<accession>A0A1L8CU66</accession>
<reference evidence="10" key="1">
    <citation type="submission" date="2016-12" db="EMBL/GenBank/DDBJ databases">
        <title>Draft Genome Sequences od Carboxydothermus pertinax and islandicus, Hydrogenogenic Carboxydotrophic Bacteria.</title>
        <authorList>
            <person name="Fukuyama Y."/>
            <person name="Ohmae K."/>
            <person name="Yoneda Y."/>
            <person name="Yoshida T."/>
            <person name="Sako Y."/>
        </authorList>
    </citation>
    <scope>NUCLEOTIDE SEQUENCE [LARGE SCALE GENOMIC DNA]</scope>
    <source>
        <strain evidence="10">Ug1</strain>
    </source>
</reference>
<sequence length="344" mass="38561">MFFRKNLFFLLKLLGIIAALIFFYRIRAVFFPFILAGFLAYLLHWPVDLLEKWGIKRGFGIILLYLVLGFIIFLIAKFLLPSFVRQVNDLLVVLPGYLNQVQAFLDRQQEGIDRGTLPPEIKKSLMTQIDTLEKSLAQMLKSILSALWGVSSRLFDFLLAPILAYYILKDVHKLKKGFLSYLPPHLQDEALIFLRVCDNVFGRFIKGHLLICLAVGIVTGLVLYLLKMPYSFLLGLLAGVMELIPYFGPILASIPILAIALLKGKILFFKTLVAIVLIQQLEGNVLAPKILGDSLGLHPLTVIFLLLSGFTLGGVAGMILAVPVAATARNLYILFRRRGITTKN</sequence>
<comment type="subcellular location">
    <subcellularLocation>
        <location evidence="1">Cell membrane</location>
        <topology evidence="1">Multi-pass membrane protein</topology>
    </subcellularLocation>
</comment>
<gene>
    <name evidence="9" type="ORF">cpu_09520</name>
</gene>
<keyword evidence="5 8" id="KW-0812">Transmembrane</keyword>
<comment type="similarity">
    <text evidence="2">Belongs to the autoinducer-2 exporter (AI-2E) (TC 2.A.86) family.</text>
</comment>
<evidence type="ECO:0000256" key="1">
    <source>
        <dbReference type="ARBA" id="ARBA00004651"/>
    </source>
</evidence>
<dbReference type="Proteomes" id="UP000187485">
    <property type="component" value="Unassembled WGS sequence"/>
</dbReference>
<dbReference type="Pfam" id="PF01594">
    <property type="entry name" value="AI-2E_transport"/>
    <property type="match status" value="1"/>
</dbReference>
<keyword evidence="6 8" id="KW-1133">Transmembrane helix</keyword>
<protein>
    <submittedName>
        <fullName evidence="9">AI-2E family transporter</fullName>
    </submittedName>
</protein>
<feature type="transmembrane region" description="Helical" evidence="8">
    <location>
        <begin position="302"/>
        <end position="328"/>
    </location>
</feature>
<evidence type="ECO:0000256" key="3">
    <source>
        <dbReference type="ARBA" id="ARBA00022448"/>
    </source>
</evidence>
<dbReference type="PANTHER" id="PTHR21716:SF53">
    <property type="entry name" value="PERMEASE PERM-RELATED"/>
    <property type="match status" value="1"/>
</dbReference>
<feature type="transmembrane region" description="Helical" evidence="8">
    <location>
        <begin position="30"/>
        <end position="47"/>
    </location>
</feature>
<dbReference type="GO" id="GO:0005886">
    <property type="term" value="C:plasma membrane"/>
    <property type="evidence" value="ECO:0007669"/>
    <property type="project" value="UniProtKB-SubCell"/>
</dbReference>
<evidence type="ECO:0000313" key="10">
    <source>
        <dbReference type="Proteomes" id="UP000187485"/>
    </source>
</evidence>
<evidence type="ECO:0000313" key="9">
    <source>
        <dbReference type="EMBL" id="GAV22442.1"/>
    </source>
</evidence>